<keyword evidence="2" id="KW-1185">Reference proteome</keyword>
<dbReference type="Proteomes" id="UP001432099">
    <property type="component" value="Chromosome"/>
</dbReference>
<organism evidence="1 2">
    <name type="scientific">Turicibacter faecis</name>
    <dbReference type="NCBI Taxonomy" id="2963365"/>
    <lineage>
        <taxon>Bacteria</taxon>
        <taxon>Bacillati</taxon>
        <taxon>Bacillota</taxon>
        <taxon>Erysipelotrichia</taxon>
        <taxon>Erysipelotrichales</taxon>
        <taxon>Turicibacteraceae</taxon>
        <taxon>Turicibacter</taxon>
    </lineage>
</organism>
<evidence type="ECO:0000313" key="2">
    <source>
        <dbReference type="Proteomes" id="UP001432099"/>
    </source>
</evidence>
<dbReference type="RefSeq" id="WP_161832593.1">
    <property type="nucleotide sequence ID" value="NZ_AP028127.1"/>
</dbReference>
<protein>
    <submittedName>
        <fullName evidence="1">Uncharacterized protein</fullName>
    </submittedName>
</protein>
<gene>
    <name evidence="1" type="ORF">T23_09350</name>
</gene>
<reference evidence="1" key="1">
    <citation type="journal article" date="2024" name="Int. J. Syst. Evol. Microbiol.">
        <title>Turicibacter faecis sp. nov., isolated from faeces of heart failure mouse model.</title>
        <authorList>
            <person name="Imamura Y."/>
            <person name="Motooka D."/>
            <person name="Nakajima Y."/>
            <person name="Ito S."/>
            <person name="Kitakaze M."/>
            <person name="Iida T."/>
            <person name="Nakamura S."/>
        </authorList>
    </citation>
    <scope>NUCLEOTIDE SEQUENCE</scope>
    <source>
        <strain evidence="1">TC023</strain>
    </source>
</reference>
<name>A0ABN6ZAN8_9FIRM</name>
<evidence type="ECO:0000313" key="1">
    <source>
        <dbReference type="EMBL" id="BEH90833.1"/>
    </source>
</evidence>
<proteinExistence type="predicted"/>
<accession>A0ABN6ZAN8</accession>
<sequence>MMKDLETIRHQRRGFVRVKLLIEYLDQLAELKQLEMGTYEASDGALVNYVVVAKGWNHFGSYIQLLYVPRSYGKRYRFLLGEVEGTVDQYEQFDCYLSDAIPMTETLIDYIVDKSQHLS</sequence>
<dbReference type="EMBL" id="AP028127">
    <property type="protein sequence ID" value="BEH90833.1"/>
    <property type="molecule type" value="Genomic_DNA"/>
</dbReference>